<proteinExistence type="predicted"/>
<reference evidence="1" key="1">
    <citation type="submission" date="2018-07" db="EMBL/GenBank/DDBJ databases">
        <authorList>
            <person name="Quirk P.G."/>
            <person name="Krulwich T.A."/>
        </authorList>
    </citation>
    <scope>NUCLEOTIDE SEQUENCE</scope>
</reference>
<accession>A0A336LX50</accession>
<sequence length="77" mass="8946">MSRHLGAGTSKVYMRFEFQIKNCATTDARNRPQNMAERLSLIYILGLRKADNRKVATKLHINVFYVNSFTFSFLSEK</sequence>
<dbReference type="AlphaFoldDB" id="A0A336LX50"/>
<dbReference type="EMBL" id="UFQT01000197">
    <property type="protein sequence ID" value="SSX21551.1"/>
    <property type="molecule type" value="Genomic_DNA"/>
</dbReference>
<name>A0A336LX50_CULSO</name>
<protein>
    <submittedName>
        <fullName evidence="1">CSON004780 protein</fullName>
    </submittedName>
</protein>
<gene>
    <name evidence="1" type="primary">CSON004780</name>
</gene>
<evidence type="ECO:0000313" key="1">
    <source>
        <dbReference type="EMBL" id="SSX21551.1"/>
    </source>
</evidence>
<dbReference type="VEuPathDB" id="VectorBase:CSON004780"/>
<organism evidence="1">
    <name type="scientific">Culicoides sonorensis</name>
    <name type="common">Biting midge</name>
    <dbReference type="NCBI Taxonomy" id="179676"/>
    <lineage>
        <taxon>Eukaryota</taxon>
        <taxon>Metazoa</taxon>
        <taxon>Ecdysozoa</taxon>
        <taxon>Arthropoda</taxon>
        <taxon>Hexapoda</taxon>
        <taxon>Insecta</taxon>
        <taxon>Pterygota</taxon>
        <taxon>Neoptera</taxon>
        <taxon>Endopterygota</taxon>
        <taxon>Diptera</taxon>
        <taxon>Nematocera</taxon>
        <taxon>Chironomoidea</taxon>
        <taxon>Ceratopogonidae</taxon>
        <taxon>Ceratopogoninae</taxon>
        <taxon>Culicoides</taxon>
        <taxon>Monoculicoides</taxon>
    </lineage>
</organism>